<comment type="caution">
    <text evidence="1">The sequence shown here is derived from an EMBL/GenBank/DDBJ whole genome shotgun (WGS) entry which is preliminary data.</text>
</comment>
<dbReference type="AlphaFoldDB" id="A0A1R3IG66"/>
<gene>
    <name evidence="1" type="ORF">CCACVL1_12360</name>
</gene>
<evidence type="ECO:0000313" key="2">
    <source>
        <dbReference type="Proteomes" id="UP000188268"/>
    </source>
</evidence>
<evidence type="ECO:0000313" key="1">
    <source>
        <dbReference type="EMBL" id="OMO81560.1"/>
    </source>
</evidence>
<sequence length="52" mass="6029">MDSDHKYVVRSPVVVYNVLPTPYIDYSIPQKKQTNFQRSSVYPNKNGILGRD</sequence>
<keyword evidence="2" id="KW-1185">Reference proteome</keyword>
<name>A0A1R3IG66_COCAP</name>
<proteinExistence type="predicted"/>
<dbReference type="Gramene" id="OMO81560">
    <property type="protein sequence ID" value="OMO81560"/>
    <property type="gene ID" value="CCACVL1_12360"/>
</dbReference>
<protein>
    <submittedName>
        <fullName evidence="1">Putative Cucumisin</fullName>
    </submittedName>
</protein>
<dbReference type="EMBL" id="AWWV01010126">
    <property type="protein sequence ID" value="OMO81560.1"/>
    <property type="molecule type" value="Genomic_DNA"/>
</dbReference>
<dbReference type="Proteomes" id="UP000188268">
    <property type="component" value="Unassembled WGS sequence"/>
</dbReference>
<reference evidence="1 2" key="1">
    <citation type="submission" date="2013-09" db="EMBL/GenBank/DDBJ databases">
        <title>Corchorus capsularis genome sequencing.</title>
        <authorList>
            <person name="Alam M."/>
            <person name="Haque M.S."/>
            <person name="Islam M.S."/>
            <person name="Emdad E.M."/>
            <person name="Islam M.M."/>
            <person name="Ahmed B."/>
            <person name="Halim A."/>
            <person name="Hossen Q.M.M."/>
            <person name="Hossain M.Z."/>
            <person name="Ahmed R."/>
            <person name="Khan M.M."/>
            <person name="Islam R."/>
            <person name="Rashid M.M."/>
            <person name="Khan S.A."/>
            <person name="Rahman M.S."/>
            <person name="Alam M."/>
        </authorList>
    </citation>
    <scope>NUCLEOTIDE SEQUENCE [LARGE SCALE GENOMIC DNA]</scope>
    <source>
        <strain evidence="2">cv. CVL-1</strain>
        <tissue evidence="1">Whole seedling</tissue>
    </source>
</reference>
<organism evidence="1 2">
    <name type="scientific">Corchorus capsularis</name>
    <name type="common">Jute</name>
    <dbReference type="NCBI Taxonomy" id="210143"/>
    <lineage>
        <taxon>Eukaryota</taxon>
        <taxon>Viridiplantae</taxon>
        <taxon>Streptophyta</taxon>
        <taxon>Embryophyta</taxon>
        <taxon>Tracheophyta</taxon>
        <taxon>Spermatophyta</taxon>
        <taxon>Magnoliopsida</taxon>
        <taxon>eudicotyledons</taxon>
        <taxon>Gunneridae</taxon>
        <taxon>Pentapetalae</taxon>
        <taxon>rosids</taxon>
        <taxon>malvids</taxon>
        <taxon>Malvales</taxon>
        <taxon>Malvaceae</taxon>
        <taxon>Grewioideae</taxon>
        <taxon>Apeibeae</taxon>
        <taxon>Corchorus</taxon>
    </lineage>
</organism>
<accession>A0A1R3IG66</accession>